<dbReference type="Gramene" id="KQL11141">
    <property type="protein sequence ID" value="KQL11141"/>
    <property type="gene ID" value="SETIT_007786mg"/>
</dbReference>
<evidence type="ECO:0000313" key="1">
    <source>
        <dbReference type="EnsemblPlants" id="KQL11141"/>
    </source>
</evidence>
<name>K3Y0S5_SETIT</name>
<sequence>MNLTGLIINTAVPSAISNRTCLWFDDIRALLSYLTYLPIIFSQEFQSFSRMSAPRIDR</sequence>
<evidence type="ECO:0000313" key="2">
    <source>
        <dbReference type="Proteomes" id="UP000004995"/>
    </source>
</evidence>
<accession>K3Y0S5</accession>
<dbReference type="AlphaFoldDB" id="K3Y0S5"/>
<proteinExistence type="predicted"/>
<reference evidence="1" key="2">
    <citation type="submission" date="2018-08" db="UniProtKB">
        <authorList>
            <consortium name="EnsemblPlants"/>
        </authorList>
    </citation>
    <scope>IDENTIFICATION</scope>
    <source>
        <strain evidence="1">Yugu1</strain>
    </source>
</reference>
<dbReference type="EnsemblPlants" id="KQL11141">
    <property type="protein sequence ID" value="KQL11141"/>
    <property type="gene ID" value="SETIT_007786mg"/>
</dbReference>
<reference evidence="2" key="1">
    <citation type="journal article" date="2012" name="Nat. Biotechnol.">
        <title>Reference genome sequence of the model plant Setaria.</title>
        <authorList>
            <person name="Bennetzen J.L."/>
            <person name="Schmutz J."/>
            <person name="Wang H."/>
            <person name="Percifield R."/>
            <person name="Hawkins J."/>
            <person name="Pontaroli A.C."/>
            <person name="Estep M."/>
            <person name="Feng L."/>
            <person name="Vaughn J.N."/>
            <person name="Grimwood J."/>
            <person name="Jenkins J."/>
            <person name="Barry K."/>
            <person name="Lindquist E."/>
            <person name="Hellsten U."/>
            <person name="Deshpande S."/>
            <person name="Wang X."/>
            <person name="Wu X."/>
            <person name="Mitros T."/>
            <person name="Triplett J."/>
            <person name="Yang X."/>
            <person name="Ye C.Y."/>
            <person name="Mauro-Herrera M."/>
            <person name="Wang L."/>
            <person name="Li P."/>
            <person name="Sharma M."/>
            <person name="Sharma R."/>
            <person name="Ronald P.C."/>
            <person name="Panaud O."/>
            <person name="Kellogg E.A."/>
            <person name="Brutnell T.P."/>
            <person name="Doust A.N."/>
            <person name="Tuskan G.A."/>
            <person name="Rokhsar D."/>
            <person name="Devos K.M."/>
        </authorList>
    </citation>
    <scope>NUCLEOTIDE SEQUENCE [LARGE SCALE GENOMIC DNA]</scope>
    <source>
        <strain evidence="2">cv. Yugu1</strain>
    </source>
</reference>
<dbReference type="Proteomes" id="UP000004995">
    <property type="component" value="Unassembled WGS sequence"/>
</dbReference>
<organism evidence="1 2">
    <name type="scientific">Setaria italica</name>
    <name type="common">Foxtail millet</name>
    <name type="synonym">Panicum italicum</name>
    <dbReference type="NCBI Taxonomy" id="4555"/>
    <lineage>
        <taxon>Eukaryota</taxon>
        <taxon>Viridiplantae</taxon>
        <taxon>Streptophyta</taxon>
        <taxon>Embryophyta</taxon>
        <taxon>Tracheophyta</taxon>
        <taxon>Spermatophyta</taxon>
        <taxon>Magnoliopsida</taxon>
        <taxon>Liliopsida</taxon>
        <taxon>Poales</taxon>
        <taxon>Poaceae</taxon>
        <taxon>PACMAD clade</taxon>
        <taxon>Panicoideae</taxon>
        <taxon>Panicodae</taxon>
        <taxon>Paniceae</taxon>
        <taxon>Cenchrinae</taxon>
        <taxon>Setaria</taxon>
    </lineage>
</organism>
<dbReference type="EMBL" id="AGNK02002579">
    <property type="status" value="NOT_ANNOTATED_CDS"/>
    <property type="molecule type" value="Genomic_DNA"/>
</dbReference>
<dbReference type="HOGENOM" id="CLU_2982678_0_0_1"/>
<keyword evidence="2" id="KW-1185">Reference proteome</keyword>
<protein>
    <submittedName>
        <fullName evidence="1">Uncharacterized protein</fullName>
    </submittedName>
</protein>
<dbReference type="InParanoid" id="K3Y0S5"/>